<keyword evidence="1" id="KW-1133">Transmembrane helix</keyword>
<protein>
    <submittedName>
        <fullName evidence="2">Uncharacterized protein</fullName>
    </submittedName>
</protein>
<keyword evidence="1" id="KW-0812">Transmembrane</keyword>
<evidence type="ECO:0000256" key="1">
    <source>
        <dbReference type="SAM" id="Phobius"/>
    </source>
</evidence>
<feature type="transmembrane region" description="Helical" evidence="1">
    <location>
        <begin position="93"/>
        <end position="116"/>
    </location>
</feature>
<feature type="transmembrane region" description="Helical" evidence="1">
    <location>
        <begin position="35"/>
        <end position="54"/>
    </location>
</feature>
<dbReference type="EnsemblPlants" id="novel_model_3637_5bd9a17a">
    <property type="protein sequence ID" value="cds.novel_model_3637_5bd9a17a"/>
    <property type="gene ID" value="novel_gene_1938_5bd9a17a"/>
</dbReference>
<reference evidence="2" key="2">
    <citation type="submission" date="2021-03" db="UniProtKB">
        <authorList>
            <consortium name="EnsemblPlants"/>
        </authorList>
    </citation>
    <scope>IDENTIFICATION</scope>
</reference>
<dbReference type="Gramene" id="novel_model_3637_5bd9a17a">
    <property type="protein sequence ID" value="cds.novel_model_3637_5bd9a17a"/>
    <property type="gene ID" value="novel_gene_1938_5bd9a17a"/>
</dbReference>
<feature type="transmembrane region" description="Helical" evidence="1">
    <location>
        <begin position="66"/>
        <end position="87"/>
    </location>
</feature>
<evidence type="ECO:0000313" key="2">
    <source>
        <dbReference type="EnsemblPlants" id="cds.novel_model_3637_5bd9a17a"/>
    </source>
</evidence>
<evidence type="ECO:0000313" key="3">
    <source>
        <dbReference type="Proteomes" id="UP000596661"/>
    </source>
</evidence>
<proteinExistence type="predicted"/>
<name>A0A803R0K9_CANSA</name>
<dbReference type="EMBL" id="UZAU01000318">
    <property type="status" value="NOT_ANNOTATED_CDS"/>
    <property type="molecule type" value="Genomic_DNA"/>
</dbReference>
<sequence length="120" mass="14411">MESFVELIENPIIYPNRFWSVKRLWVLDEIGQCRSVLRTAILFILAQFLLFWFFERVSDKLGFIHFIYGISFFLRMCFNFITLNFVVFTFFFLFTNIVFCLFGEGFGMFGVGLGWWQSKM</sequence>
<organism evidence="2 3">
    <name type="scientific">Cannabis sativa</name>
    <name type="common">Hemp</name>
    <name type="synonym">Marijuana</name>
    <dbReference type="NCBI Taxonomy" id="3483"/>
    <lineage>
        <taxon>Eukaryota</taxon>
        <taxon>Viridiplantae</taxon>
        <taxon>Streptophyta</taxon>
        <taxon>Embryophyta</taxon>
        <taxon>Tracheophyta</taxon>
        <taxon>Spermatophyta</taxon>
        <taxon>Magnoliopsida</taxon>
        <taxon>eudicotyledons</taxon>
        <taxon>Gunneridae</taxon>
        <taxon>Pentapetalae</taxon>
        <taxon>rosids</taxon>
        <taxon>fabids</taxon>
        <taxon>Rosales</taxon>
        <taxon>Cannabaceae</taxon>
        <taxon>Cannabis</taxon>
    </lineage>
</organism>
<dbReference type="AlphaFoldDB" id="A0A803R0K9"/>
<keyword evidence="1" id="KW-0472">Membrane</keyword>
<accession>A0A803R0K9</accession>
<dbReference type="Proteomes" id="UP000596661">
    <property type="component" value="Chromosome 3"/>
</dbReference>
<reference evidence="2" key="1">
    <citation type="submission" date="2018-11" db="EMBL/GenBank/DDBJ databases">
        <authorList>
            <person name="Grassa J C."/>
        </authorList>
    </citation>
    <scope>NUCLEOTIDE SEQUENCE [LARGE SCALE GENOMIC DNA]</scope>
</reference>
<keyword evidence="3" id="KW-1185">Reference proteome</keyword>